<evidence type="ECO:0000259" key="4">
    <source>
        <dbReference type="PROSITE" id="PS50887"/>
    </source>
</evidence>
<dbReference type="RefSeq" id="WP_239040857.1">
    <property type="nucleotide sequence ID" value="NZ_BAAAEY010000014.1"/>
</dbReference>
<feature type="transmembrane region" description="Helical" evidence="1">
    <location>
        <begin position="173"/>
        <end position="191"/>
    </location>
</feature>
<dbReference type="PROSITE" id="PS50887">
    <property type="entry name" value="GGDEF"/>
    <property type="match status" value="1"/>
</dbReference>
<evidence type="ECO:0000256" key="1">
    <source>
        <dbReference type="SAM" id="Phobius"/>
    </source>
</evidence>
<dbReference type="InterPro" id="IPR001633">
    <property type="entry name" value="EAL_dom"/>
</dbReference>
<evidence type="ECO:0000313" key="6">
    <source>
        <dbReference type="Proteomes" id="UP001159257"/>
    </source>
</evidence>
<dbReference type="Gene3D" id="3.30.70.270">
    <property type="match status" value="1"/>
</dbReference>
<organism evidence="5 6">
    <name type="scientific">Marinobacterium sediminicola</name>
    <dbReference type="NCBI Taxonomy" id="518898"/>
    <lineage>
        <taxon>Bacteria</taxon>
        <taxon>Pseudomonadati</taxon>
        <taxon>Pseudomonadota</taxon>
        <taxon>Gammaproteobacteria</taxon>
        <taxon>Oceanospirillales</taxon>
        <taxon>Oceanospirillaceae</taxon>
        <taxon>Marinobacterium</taxon>
    </lineage>
</organism>
<dbReference type="PROSITE" id="PS50885">
    <property type="entry name" value="HAMP"/>
    <property type="match status" value="1"/>
</dbReference>
<keyword evidence="6" id="KW-1185">Reference proteome</keyword>
<dbReference type="Pfam" id="PF00563">
    <property type="entry name" value="EAL"/>
    <property type="match status" value="1"/>
</dbReference>
<sequence length="691" mass="77446">MHHQPVTPSIFILLLCIILPTVFITVASSAAVDYFIAKQRMSEEMQERTTRKLDTLQQNITGLMEAFAVNEYEKILINEVSLNANCAVLVKDFKLGSILGEAAYISGQLRSEANRLVTFEPDNPNHWKHLDNCYYSDSRDVLNASGELIGQIHLYASSAEIDAKLNAIIRESLINTLIICTLIVLILLMMTRRFILTPLNSIITTIGNTDKSGIPTHMVPDRGPREVRTLAHSINTMITSIRESRLDLQAQKDALDHMAHHDALTGLANRTLFNERLTHAVVQAARQRHKVAVLFVDLDHFKTINDSLGHNTGDKVLNIITNRLTRCLRATDTLARQSGDEFSILLEGVDNVSQATEVAQKVLHNISRPLQIDQTELYTSCSIGISLFPDHGQTANELLMQADAAMYQAKSEGRNTFQYFNTELTQKALDRLSLEAQLRSALLNSELIPFFQPQIDAANGTIIGFEALARWQHPEQGMIPPARFIPLAEATGLIHQLDLEIIRQAMAQFAGWYRQGLNPGILSVNLTVRHFQQLEFVDTLLELIKETGFRTEWLEIEVTESQLMTKPEAAIQVLQQIHQTGIRIALDDFGTGYSSLSYLKRLPVTKLKIDQSFVRDLPHDEEDISITCAVIALAKSLGLEIIAEGAETREQVEFLLDQGCHQIQGYFYSRPLPAGEIERFMLDYEGIAQGA</sequence>
<dbReference type="CDD" id="cd01949">
    <property type="entry name" value="GGDEF"/>
    <property type="match status" value="1"/>
</dbReference>
<feature type="domain" description="EAL" evidence="2">
    <location>
        <begin position="431"/>
        <end position="685"/>
    </location>
</feature>
<dbReference type="SMART" id="SM00052">
    <property type="entry name" value="EAL"/>
    <property type="match status" value="1"/>
</dbReference>
<evidence type="ECO:0000259" key="2">
    <source>
        <dbReference type="PROSITE" id="PS50883"/>
    </source>
</evidence>
<dbReference type="SMART" id="SM00304">
    <property type="entry name" value="HAMP"/>
    <property type="match status" value="1"/>
</dbReference>
<dbReference type="Pfam" id="PF00672">
    <property type="entry name" value="HAMP"/>
    <property type="match status" value="1"/>
</dbReference>
<dbReference type="Proteomes" id="UP001159257">
    <property type="component" value="Unassembled WGS sequence"/>
</dbReference>
<evidence type="ECO:0000313" key="5">
    <source>
        <dbReference type="EMBL" id="SMR77621.1"/>
    </source>
</evidence>
<comment type="caution">
    <text evidence="5">The sequence shown here is derived from an EMBL/GenBank/DDBJ whole genome shotgun (WGS) entry which is preliminary data.</text>
</comment>
<dbReference type="SMART" id="SM00267">
    <property type="entry name" value="GGDEF"/>
    <property type="match status" value="1"/>
</dbReference>
<name>A0ABY1S2X9_9GAMM</name>
<dbReference type="SUPFAM" id="SSF141868">
    <property type="entry name" value="EAL domain-like"/>
    <property type="match status" value="1"/>
</dbReference>
<dbReference type="InterPro" id="IPR052155">
    <property type="entry name" value="Biofilm_reg_signaling"/>
</dbReference>
<evidence type="ECO:0000259" key="3">
    <source>
        <dbReference type="PROSITE" id="PS50885"/>
    </source>
</evidence>
<keyword evidence="1" id="KW-0812">Transmembrane</keyword>
<dbReference type="InterPro" id="IPR035919">
    <property type="entry name" value="EAL_sf"/>
</dbReference>
<reference evidence="5 6" key="1">
    <citation type="submission" date="2017-05" db="EMBL/GenBank/DDBJ databases">
        <authorList>
            <person name="Varghese N."/>
            <person name="Submissions S."/>
        </authorList>
    </citation>
    <scope>NUCLEOTIDE SEQUENCE [LARGE SCALE GENOMIC DNA]</scope>
    <source>
        <strain evidence="5 6">CGMCC 1.7287</strain>
    </source>
</reference>
<proteinExistence type="predicted"/>
<dbReference type="Pfam" id="PF00990">
    <property type="entry name" value="GGDEF"/>
    <property type="match status" value="1"/>
</dbReference>
<gene>
    <name evidence="5" type="ORF">SAMN04487964_11537</name>
</gene>
<dbReference type="EMBL" id="FXWV01000015">
    <property type="protein sequence ID" value="SMR77621.1"/>
    <property type="molecule type" value="Genomic_DNA"/>
</dbReference>
<dbReference type="SUPFAM" id="SSF55073">
    <property type="entry name" value="Nucleotide cyclase"/>
    <property type="match status" value="1"/>
</dbReference>
<accession>A0ABY1S2X9</accession>
<dbReference type="PROSITE" id="PS50883">
    <property type="entry name" value="EAL"/>
    <property type="match status" value="1"/>
</dbReference>
<feature type="transmembrane region" description="Helical" evidence="1">
    <location>
        <begin position="12"/>
        <end position="36"/>
    </location>
</feature>
<protein>
    <submittedName>
        <fullName evidence="5">Diguanylate cyclase (GGDEF) domain-containing protein</fullName>
    </submittedName>
</protein>
<dbReference type="InterPro" id="IPR000160">
    <property type="entry name" value="GGDEF_dom"/>
</dbReference>
<feature type="domain" description="GGDEF" evidence="4">
    <location>
        <begin position="289"/>
        <end position="422"/>
    </location>
</feature>
<dbReference type="InterPro" id="IPR029787">
    <property type="entry name" value="Nucleotide_cyclase"/>
</dbReference>
<dbReference type="InterPro" id="IPR003660">
    <property type="entry name" value="HAMP_dom"/>
</dbReference>
<feature type="domain" description="HAMP" evidence="3">
    <location>
        <begin position="193"/>
        <end position="246"/>
    </location>
</feature>
<dbReference type="PANTHER" id="PTHR44757:SF2">
    <property type="entry name" value="BIOFILM ARCHITECTURE MAINTENANCE PROTEIN MBAA"/>
    <property type="match status" value="1"/>
</dbReference>
<dbReference type="NCBIfam" id="TIGR00254">
    <property type="entry name" value="GGDEF"/>
    <property type="match status" value="1"/>
</dbReference>
<dbReference type="InterPro" id="IPR043128">
    <property type="entry name" value="Rev_trsase/Diguanyl_cyclase"/>
</dbReference>
<dbReference type="Gene3D" id="3.20.20.450">
    <property type="entry name" value="EAL domain"/>
    <property type="match status" value="1"/>
</dbReference>
<dbReference type="CDD" id="cd01948">
    <property type="entry name" value="EAL"/>
    <property type="match status" value="1"/>
</dbReference>
<keyword evidence="1" id="KW-1133">Transmembrane helix</keyword>
<dbReference type="Gene3D" id="6.10.340.10">
    <property type="match status" value="1"/>
</dbReference>
<keyword evidence="1" id="KW-0472">Membrane</keyword>
<dbReference type="PANTHER" id="PTHR44757">
    <property type="entry name" value="DIGUANYLATE CYCLASE DGCP"/>
    <property type="match status" value="1"/>
</dbReference>